<dbReference type="KEGG" id="iag:Igag_0599"/>
<dbReference type="Proteomes" id="UP000001304">
    <property type="component" value="Chromosome"/>
</dbReference>
<accession>E0SSG1</accession>
<keyword evidence="1" id="KW-0472">Membrane</keyword>
<dbReference type="EMBL" id="CP002098">
    <property type="protein sequence ID" value="ADM27433.1"/>
    <property type="molecule type" value="Genomic_DNA"/>
</dbReference>
<dbReference type="AlphaFoldDB" id="E0SSG1"/>
<sequence>MNTRTIGVIVAIIAVATIVTTVVYTVYALNTKSNIMNTPLQQSLAIPSNITMPCRFNKSFEMMWSVKWGMPWRGGVKHGLLMGGVEISDEFRDRIVSILNSNENTSKLLSEGYNVSRIMPIGMKMIVNGDGTVTLRVARVVVELAKDSSKVFVWIDVESGSILRIASINIWESTATSTTTVSQSLTV</sequence>
<evidence type="ECO:0000313" key="3">
    <source>
        <dbReference type="Proteomes" id="UP000001304"/>
    </source>
</evidence>
<evidence type="ECO:0000313" key="2">
    <source>
        <dbReference type="EMBL" id="ADM27433.1"/>
    </source>
</evidence>
<proteinExistence type="predicted"/>
<dbReference type="BioCyc" id="IAGG583356:GHAH-599-MONOMER"/>
<organism evidence="2 3">
    <name type="scientific">Ignisphaera aggregans (strain DSM 17230 / JCM 13409 / AQ1.S1)</name>
    <dbReference type="NCBI Taxonomy" id="583356"/>
    <lineage>
        <taxon>Archaea</taxon>
        <taxon>Thermoproteota</taxon>
        <taxon>Thermoprotei</taxon>
        <taxon>Desulfurococcales</taxon>
        <taxon>Desulfurococcaceae</taxon>
        <taxon>Ignisphaera</taxon>
    </lineage>
</organism>
<feature type="transmembrane region" description="Helical" evidence="1">
    <location>
        <begin position="6"/>
        <end position="29"/>
    </location>
</feature>
<keyword evidence="1" id="KW-1133">Transmembrane helix</keyword>
<evidence type="ECO:0000256" key="1">
    <source>
        <dbReference type="SAM" id="Phobius"/>
    </source>
</evidence>
<dbReference type="STRING" id="583356.Igag_0599"/>
<protein>
    <submittedName>
        <fullName evidence="2">Uncharacterized protein</fullName>
    </submittedName>
</protein>
<gene>
    <name evidence="2" type="ordered locus">Igag_0599</name>
</gene>
<dbReference type="HOGENOM" id="CLU_1444653_0_0_2"/>
<keyword evidence="3" id="KW-1185">Reference proteome</keyword>
<name>E0SSG1_IGNAA</name>
<keyword evidence="1" id="KW-0812">Transmembrane</keyword>
<reference evidence="2 3" key="1">
    <citation type="journal article" date="2010" name="Stand. Genomic Sci.">
        <title>Complete genome sequence of Ignisphaera aggregans type strain (AQ1.S1).</title>
        <authorList>
            <person name="Goker M."/>
            <person name="Held B."/>
            <person name="Lapidus A."/>
            <person name="Nolan M."/>
            <person name="Spring S."/>
            <person name="Yasawong M."/>
            <person name="Lucas S."/>
            <person name="Glavina Del Rio T."/>
            <person name="Tice H."/>
            <person name="Cheng J.F."/>
            <person name="Goodwin L."/>
            <person name="Tapia R."/>
            <person name="Pitluck S."/>
            <person name="Liolios K."/>
            <person name="Ivanova N."/>
            <person name="Mavromatis K."/>
            <person name="Mikhailova N."/>
            <person name="Pati A."/>
            <person name="Chen A."/>
            <person name="Palaniappan K."/>
            <person name="Brambilla E."/>
            <person name="Land M."/>
            <person name="Hauser L."/>
            <person name="Chang Y.J."/>
            <person name="Jeffries C.D."/>
            <person name="Brettin T."/>
            <person name="Detter J.C."/>
            <person name="Han C."/>
            <person name="Rohde M."/>
            <person name="Sikorski J."/>
            <person name="Woyke T."/>
            <person name="Bristow J."/>
            <person name="Eisen J.A."/>
            <person name="Markowitz V."/>
            <person name="Hugenholtz P."/>
            <person name="Kyrpides N.C."/>
            <person name="Klenk H.P."/>
        </authorList>
    </citation>
    <scope>NUCLEOTIDE SEQUENCE [LARGE SCALE GENOMIC DNA]</scope>
    <source>
        <strain evidence="3">DSM 17230 / JCM 13409 / AQ1.S1</strain>
    </source>
</reference>